<dbReference type="RefSeq" id="XP_067490226.1">
    <property type="nucleotide sequence ID" value="XM_067635837.1"/>
</dbReference>
<dbReference type="OrthoDB" id="5353669at2759"/>
<dbReference type="InterPro" id="IPR001810">
    <property type="entry name" value="F-box_dom"/>
</dbReference>
<dbReference type="InterPro" id="IPR036047">
    <property type="entry name" value="F-box-like_dom_sf"/>
</dbReference>
<protein>
    <recommendedName>
        <fullName evidence="2">F-box domain-containing protein</fullName>
    </recommendedName>
</protein>
<feature type="region of interest" description="Disordered" evidence="1">
    <location>
        <begin position="396"/>
        <end position="457"/>
    </location>
</feature>
<feature type="compositionally biased region" description="Acidic residues" evidence="1">
    <location>
        <begin position="439"/>
        <end position="457"/>
    </location>
</feature>
<dbReference type="EMBL" id="SAEB01000007">
    <property type="protein sequence ID" value="RVD84682.1"/>
    <property type="molecule type" value="Genomic_DNA"/>
</dbReference>
<dbReference type="Pfam" id="PF00646">
    <property type="entry name" value="F-box"/>
    <property type="match status" value="1"/>
</dbReference>
<dbReference type="VEuPathDB" id="FungiDB:DFL_006414"/>
<dbReference type="SUPFAM" id="SSF81383">
    <property type="entry name" value="F-box domain"/>
    <property type="match status" value="1"/>
</dbReference>
<accession>A0A437A0X6</accession>
<evidence type="ECO:0000313" key="4">
    <source>
        <dbReference type="Proteomes" id="UP000283090"/>
    </source>
</evidence>
<gene>
    <name evidence="3" type="ORF">DFL_006414</name>
</gene>
<dbReference type="CDD" id="cd09917">
    <property type="entry name" value="F-box_SF"/>
    <property type="match status" value="1"/>
</dbReference>
<feature type="compositionally biased region" description="Acidic residues" evidence="1">
    <location>
        <begin position="410"/>
        <end position="433"/>
    </location>
</feature>
<dbReference type="AlphaFoldDB" id="A0A437A0X6"/>
<keyword evidence="4" id="KW-1185">Reference proteome</keyword>
<reference evidence="3 4" key="1">
    <citation type="submission" date="2019-01" db="EMBL/GenBank/DDBJ databases">
        <title>Intercellular communication is required for trap formation in the nematode-trapping fungus Duddingtonia flagrans.</title>
        <authorList>
            <person name="Youssar L."/>
            <person name="Wernet V."/>
            <person name="Hensel N."/>
            <person name="Hildebrandt H.-G."/>
            <person name="Fischer R."/>
        </authorList>
    </citation>
    <scope>NUCLEOTIDE SEQUENCE [LARGE SCALE GENOMIC DNA]</scope>
    <source>
        <strain evidence="3 4">CBS H-5679</strain>
    </source>
</reference>
<dbReference type="Proteomes" id="UP000283090">
    <property type="component" value="Unassembled WGS sequence"/>
</dbReference>
<evidence type="ECO:0000313" key="3">
    <source>
        <dbReference type="EMBL" id="RVD84682.1"/>
    </source>
</evidence>
<sequence length="457" mass="52309">MSKNGVFLILPTEICYSIVSYLDPEDAAAFAKCSRHCYSLTFRARFGGIKLHDDNYKRFLKSFTGSGWLAPFKYYIRSMTFTIFTLDTLDDLHSAASVFPNIQSLTVKIFSFSIFQGNVYSALFWLLSTLPFYDDINHFAFIWAGTEERWYNDIENYRLLPESEKSTLGLYKWTMRQFPKVQDLLGPYIPEDVFVQKMAEIRLPKNLQSFQTDIKLDNYNYLLPILNSTNITTLHIHRATHPFVTTLEFPTVKNLTLNLNSSLICYQDGLGLLRDQFPNLESLKITNALWEKSVGYIFWFPNVPTITQLDIPWPGLTPHNCRTNALEHFLSPMLNEGNHRNLERCAFRGITYSVAGPRDVVASCTISKKRTQDPDFPEDWLAWKALENQEDLESDYVASEDEGPSGLSNEGEEISEEWDSEEGGDSEYPDTGDELYPIDTDDGSDSQISDAEDIDVS</sequence>
<evidence type="ECO:0000259" key="2">
    <source>
        <dbReference type="Pfam" id="PF00646"/>
    </source>
</evidence>
<comment type="caution">
    <text evidence="3">The sequence shown here is derived from an EMBL/GenBank/DDBJ whole genome shotgun (WGS) entry which is preliminary data.</text>
</comment>
<evidence type="ECO:0000256" key="1">
    <source>
        <dbReference type="SAM" id="MobiDB-lite"/>
    </source>
</evidence>
<feature type="domain" description="F-box" evidence="2">
    <location>
        <begin position="7"/>
        <end position="40"/>
    </location>
</feature>
<proteinExistence type="predicted"/>
<name>A0A437A0X6_ARTFL</name>
<dbReference type="GeneID" id="93588725"/>
<organism evidence="3 4">
    <name type="scientific">Arthrobotrys flagrans</name>
    <name type="common">Nematode-trapping fungus</name>
    <name type="synonym">Trichothecium flagrans</name>
    <dbReference type="NCBI Taxonomy" id="97331"/>
    <lineage>
        <taxon>Eukaryota</taxon>
        <taxon>Fungi</taxon>
        <taxon>Dikarya</taxon>
        <taxon>Ascomycota</taxon>
        <taxon>Pezizomycotina</taxon>
        <taxon>Orbiliomycetes</taxon>
        <taxon>Orbiliales</taxon>
        <taxon>Orbiliaceae</taxon>
        <taxon>Arthrobotrys</taxon>
    </lineage>
</organism>